<evidence type="ECO:0000256" key="3">
    <source>
        <dbReference type="ARBA" id="ARBA00022741"/>
    </source>
</evidence>
<keyword evidence="5 6" id="KW-0067">ATP-binding</keyword>
<accession>A0ABR2H1R7</accession>
<feature type="compositionally biased region" description="Polar residues" evidence="7">
    <location>
        <begin position="341"/>
        <end position="359"/>
    </location>
</feature>
<evidence type="ECO:0000313" key="10">
    <source>
        <dbReference type="Proteomes" id="UP001470230"/>
    </source>
</evidence>
<evidence type="ECO:0000256" key="4">
    <source>
        <dbReference type="ARBA" id="ARBA00022777"/>
    </source>
</evidence>
<evidence type="ECO:0000256" key="7">
    <source>
        <dbReference type="SAM" id="MobiDB-lite"/>
    </source>
</evidence>
<dbReference type="PROSITE" id="PS00108">
    <property type="entry name" value="PROTEIN_KINASE_ST"/>
    <property type="match status" value="1"/>
</dbReference>
<keyword evidence="2" id="KW-0808">Transferase</keyword>
<dbReference type="SMART" id="SM00220">
    <property type="entry name" value="S_TKc"/>
    <property type="match status" value="1"/>
</dbReference>
<dbReference type="SUPFAM" id="SSF56112">
    <property type="entry name" value="Protein kinase-like (PK-like)"/>
    <property type="match status" value="1"/>
</dbReference>
<feature type="region of interest" description="Disordered" evidence="7">
    <location>
        <begin position="303"/>
        <end position="615"/>
    </location>
</feature>
<dbReference type="InterPro" id="IPR011009">
    <property type="entry name" value="Kinase-like_dom_sf"/>
</dbReference>
<feature type="compositionally biased region" description="Polar residues" evidence="7">
    <location>
        <begin position="532"/>
        <end position="542"/>
    </location>
</feature>
<keyword evidence="3 6" id="KW-0547">Nucleotide-binding</keyword>
<feature type="compositionally biased region" description="Pro residues" evidence="7">
    <location>
        <begin position="569"/>
        <end position="584"/>
    </location>
</feature>
<dbReference type="EMBL" id="JAPFFF010000048">
    <property type="protein sequence ID" value="KAK8840101.1"/>
    <property type="molecule type" value="Genomic_DNA"/>
</dbReference>
<dbReference type="PROSITE" id="PS00107">
    <property type="entry name" value="PROTEIN_KINASE_ATP"/>
    <property type="match status" value="1"/>
</dbReference>
<dbReference type="SUPFAM" id="SSF82615">
    <property type="entry name" value="Polo-box domain"/>
    <property type="match status" value="2"/>
</dbReference>
<evidence type="ECO:0000256" key="6">
    <source>
        <dbReference type="PROSITE-ProRule" id="PRU10141"/>
    </source>
</evidence>
<dbReference type="PANTHER" id="PTHR24345">
    <property type="entry name" value="SERINE/THREONINE-PROTEIN KINASE PLK"/>
    <property type="match status" value="1"/>
</dbReference>
<organism evidence="9 10">
    <name type="scientific">Tritrichomonas musculus</name>
    <dbReference type="NCBI Taxonomy" id="1915356"/>
    <lineage>
        <taxon>Eukaryota</taxon>
        <taxon>Metamonada</taxon>
        <taxon>Parabasalia</taxon>
        <taxon>Tritrichomonadida</taxon>
        <taxon>Tritrichomonadidae</taxon>
        <taxon>Tritrichomonas</taxon>
    </lineage>
</organism>
<evidence type="ECO:0000256" key="2">
    <source>
        <dbReference type="ARBA" id="ARBA00022679"/>
    </source>
</evidence>
<name>A0ABR2H1R7_9EUKA</name>
<dbReference type="InterPro" id="IPR017441">
    <property type="entry name" value="Protein_kinase_ATP_BS"/>
</dbReference>
<keyword evidence="1" id="KW-0723">Serine/threonine-protein kinase</keyword>
<evidence type="ECO:0000313" key="9">
    <source>
        <dbReference type="EMBL" id="KAK8840101.1"/>
    </source>
</evidence>
<dbReference type="InterPro" id="IPR008271">
    <property type="entry name" value="Ser/Thr_kinase_AS"/>
</dbReference>
<evidence type="ECO:0000259" key="8">
    <source>
        <dbReference type="PROSITE" id="PS50011"/>
    </source>
</evidence>
<protein>
    <recommendedName>
        <fullName evidence="8">Protein kinase domain-containing protein</fullName>
    </recommendedName>
</protein>
<sequence>MPRQKFRVPQTITYNQADGTQNVFVRNEELGRGSFSIVYRVTHQNTNKDYAMKVISKIGYYSCIAFAESLRNEIKIQKLVDHPNTISLEYSFSDECNHYFVLEYCPGRSIREYLYRSENSRLKEPVTRKILKDVIQGLIYIHGNGITHYDIKLENFVIGSDGNVKIGDFGLSTFHKDEKGKFFSIFGTFNYLSPEMLAKRKREETSKVDIWAVGVCTFFMLTGRQPFEGRTRESTVNKILRSDYRFPQNLHISGEAKDFIKKIFRVDPYMRPSATELLSHPFLTKKDNETVCLYRSSNLPALNKSPRPITANVKPVFCPPPKDNKQVSPRQPNDDMKPNLCQPQNENKITSPRPTTANMKPSLCPPLNDNKQEPPKQQNDVKPALQKQQNDDLKPSLCQPQNENKITSPRSTTANAKPVFCPPHNDNKPAPPRQQNDVKPALQKQQNDDPKPNLCPPTNDKKVTSPRPTTASMKPSVCPPLNDNKPAPPRQQNDNRKPSVCPPLKDNKQVSARPTTTNTKPVVCPPLKDSKPVSSNKQNGNLKPSLCPPLKDNRQVSPRKQSGNLKPTFIPPPSGNKPTSPVPPVASVKPRNGSPRSLVRPTTPKQPNANIMQSLYSPRRDLRPISARNGIFGDRVTFSPFPADNKPAAVKNFNIPRHFVSRYCFFKDNLSYLLVNGTVGICFPNKSRIVMDPYEQFAQFYENPEVKLPEVFFLHSKKKEENQNESIVLLRKAARHFKKIRFSYDMPKYDFNPSVLLHNIKCFVKNDDSILFELDDMNFQVNFNDNVKLIIFWNDKKLCFFKAIREKCALLDLKNATSTNLNSDELVKFKNAKILLSDLAITIC</sequence>
<dbReference type="Pfam" id="PF00069">
    <property type="entry name" value="Pkinase"/>
    <property type="match status" value="1"/>
</dbReference>
<reference evidence="9 10" key="1">
    <citation type="submission" date="2024-04" db="EMBL/GenBank/DDBJ databases">
        <title>Tritrichomonas musculus Genome.</title>
        <authorList>
            <person name="Alves-Ferreira E."/>
            <person name="Grigg M."/>
            <person name="Lorenzi H."/>
            <person name="Galac M."/>
        </authorList>
    </citation>
    <scope>NUCLEOTIDE SEQUENCE [LARGE SCALE GENOMIC DNA]</scope>
    <source>
        <strain evidence="9 10">EAF2021</strain>
    </source>
</reference>
<proteinExistence type="predicted"/>
<comment type="caution">
    <text evidence="9">The sequence shown here is derived from an EMBL/GenBank/DDBJ whole genome shotgun (WGS) entry which is preliminary data.</text>
</comment>
<evidence type="ECO:0000256" key="1">
    <source>
        <dbReference type="ARBA" id="ARBA00022527"/>
    </source>
</evidence>
<dbReference type="Proteomes" id="UP001470230">
    <property type="component" value="Unassembled WGS sequence"/>
</dbReference>
<feature type="compositionally biased region" description="Polar residues" evidence="7">
    <location>
        <begin position="509"/>
        <end position="520"/>
    </location>
</feature>
<keyword evidence="4" id="KW-0418">Kinase</keyword>
<feature type="binding site" evidence="6">
    <location>
        <position position="53"/>
    </location>
    <ligand>
        <name>ATP</name>
        <dbReference type="ChEBI" id="CHEBI:30616"/>
    </ligand>
</feature>
<feature type="compositionally biased region" description="Polar residues" evidence="7">
    <location>
        <begin position="398"/>
        <end position="415"/>
    </location>
</feature>
<dbReference type="PROSITE" id="PS50011">
    <property type="entry name" value="PROTEIN_KINASE_DOM"/>
    <property type="match status" value="1"/>
</dbReference>
<evidence type="ECO:0000256" key="5">
    <source>
        <dbReference type="ARBA" id="ARBA00022840"/>
    </source>
</evidence>
<dbReference type="InterPro" id="IPR000719">
    <property type="entry name" value="Prot_kinase_dom"/>
</dbReference>
<dbReference type="PANTHER" id="PTHR24345:SF0">
    <property type="entry name" value="CELL CYCLE SERINE_THREONINE-PROTEIN KINASE CDC5_MSD2"/>
    <property type="match status" value="1"/>
</dbReference>
<feature type="domain" description="Protein kinase" evidence="8">
    <location>
        <begin position="24"/>
        <end position="283"/>
    </location>
</feature>
<dbReference type="InterPro" id="IPR000959">
    <property type="entry name" value="POLO_box_dom"/>
</dbReference>
<feature type="compositionally biased region" description="Polar residues" evidence="7">
    <location>
        <begin position="603"/>
        <end position="615"/>
    </location>
</feature>
<dbReference type="Gene3D" id="1.10.510.10">
    <property type="entry name" value="Transferase(Phosphotransferase) domain 1"/>
    <property type="match status" value="1"/>
</dbReference>
<dbReference type="Pfam" id="PF00659">
    <property type="entry name" value="POLO_box"/>
    <property type="match status" value="1"/>
</dbReference>
<feature type="compositionally biased region" description="Polar residues" evidence="7">
    <location>
        <begin position="555"/>
        <end position="565"/>
    </location>
</feature>
<keyword evidence="10" id="KW-1185">Reference proteome</keyword>
<gene>
    <name evidence="9" type="ORF">M9Y10_031038</name>
</gene>